<dbReference type="PROSITE" id="PS00622">
    <property type="entry name" value="HTH_LUXR_1"/>
    <property type="match status" value="1"/>
</dbReference>
<keyword evidence="1" id="KW-0547">Nucleotide-binding</keyword>
<dbReference type="InterPro" id="IPR016032">
    <property type="entry name" value="Sig_transdc_resp-reg_C-effctor"/>
</dbReference>
<dbReference type="GO" id="GO:0005524">
    <property type="term" value="F:ATP binding"/>
    <property type="evidence" value="ECO:0007669"/>
    <property type="project" value="UniProtKB-KW"/>
</dbReference>
<dbReference type="GO" id="GO:0004016">
    <property type="term" value="F:adenylate cyclase activity"/>
    <property type="evidence" value="ECO:0007669"/>
    <property type="project" value="TreeGrafter"/>
</dbReference>
<dbReference type="Gene3D" id="1.10.10.10">
    <property type="entry name" value="Winged helix-like DNA-binding domain superfamily/Winged helix DNA-binding domain"/>
    <property type="match status" value="1"/>
</dbReference>
<dbReference type="RefSeq" id="WP_129988371.1">
    <property type="nucleotide sequence ID" value="NZ_SDPU01000028.1"/>
</dbReference>
<dbReference type="Pfam" id="PF13191">
    <property type="entry name" value="AAA_16"/>
    <property type="match status" value="1"/>
</dbReference>
<proteinExistence type="predicted"/>
<dbReference type="InterPro" id="IPR036388">
    <property type="entry name" value="WH-like_DNA-bd_sf"/>
</dbReference>
<dbReference type="SMART" id="SM00421">
    <property type="entry name" value="HTH_LUXR"/>
    <property type="match status" value="1"/>
</dbReference>
<name>A0A4Q5IXA4_9ACTN</name>
<gene>
    <name evidence="5" type="ORF">ETU37_16175</name>
</gene>
<reference evidence="5 6" key="1">
    <citation type="submission" date="2019-01" db="EMBL/GenBank/DDBJ databases">
        <title>Nocardioides guangzhouensis sp. nov., an actinobacterium isolated from soil.</title>
        <authorList>
            <person name="Fu Y."/>
            <person name="Cai Y."/>
            <person name="Lin Z."/>
            <person name="Chen P."/>
        </authorList>
    </citation>
    <scope>NUCLEOTIDE SEQUENCE [LARGE SCALE GENOMIC DNA]</scope>
    <source>
        <strain evidence="5 6">NBRC 105384</strain>
    </source>
</reference>
<dbReference type="InterPro" id="IPR000792">
    <property type="entry name" value="Tscrpt_reg_LuxR_C"/>
</dbReference>
<evidence type="ECO:0000256" key="1">
    <source>
        <dbReference type="ARBA" id="ARBA00022741"/>
    </source>
</evidence>
<feature type="region of interest" description="Disordered" evidence="3">
    <location>
        <begin position="1"/>
        <end position="34"/>
    </location>
</feature>
<evidence type="ECO:0000313" key="5">
    <source>
        <dbReference type="EMBL" id="RYU10780.1"/>
    </source>
</evidence>
<dbReference type="GO" id="GO:0006355">
    <property type="term" value="P:regulation of DNA-templated transcription"/>
    <property type="evidence" value="ECO:0007669"/>
    <property type="project" value="InterPro"/>
</dbReference>
<dbReference type="SUPFAM" id="SSF46894">
    <property type="entry name" value="C-terminal effector domain of the bipartite response regulators"/>
    <property type="match status" value="1"/>
</dbReference>
<dbReference type="OrthoDB" id="5476461at2"/>
<evidence type="ECO:0000313" key="6">
    <source>
        <dbReference type="Proteomes" id="UP000291189"/>
    </source>
</evidence>
<dbReference type="Pfam" id="PF00196">
    <property type="entry name" value="GerE"/>
    <property type="match status" value="1"/>
</dbReference>
<evidence type="ECO:0000256" key="2">
    <source>
        <dbReference type="ARBA" id="ARBA00022840"/>
    </source>
</evidence>
<feature type="domain" description="HTH luxR-type" evidence="4">
    <location>
        <begin position="957"/>
        <end position="1022"/>
    </location>
</feature>
<evidence type="ECO:0000256" key="3">
    <source>
        <dbReference type="SAM" id="MobiDB-lite"/>
    </source>
</evidence>
<dbReference type="InterPro" id="IPR041664">
    <property type="entry name" value="AAA_16"/>
</dbReference>
<dbReference type="CDD" id="cd06170">
    <property type="entry name" value="LuxR_C_like"/>
    <property type="match status" value="1"/>
</dbReference>
<dbReference type="EMBL" id="SDPU01000028">
    <property type="protein sequence ID" value="RYU10780.1"/>
    <property type="molecule type" value="Genomic_DNA"/>
</dbReference>
<dbReference type="PANTHER" id="PTHR16305">
    <property type="entry name" value="TESTICULAR SOLUBLE ADENYLYL CYCLASE"/>
    <property type="match status" value="1"/>
</dbReference>
<comment type="caution">
    <text evidence="5">The sequence shown here is derived from an EMBL/GenBank/DDBJ whole genome shotgun (WGS) entry which is preliminary data.</text>
</comment>
<keyword evidence="2" id="KW-0067">ATP-binding</keyword>
<dbReference type="InterPro" id="IPR027417">
    <property type="entry name" value="P-loop_NTPase"/>
</dbReference>
<dbReference type="Proteomes" id="UP000291189">
    <property type="component" value="Unassembled WGS sequence"/>
</dbReference>
<organism evidence="5 6">
    <name type="scientific">Nocardioides iriomotensis</name>
    <dbReference type="NCBI Taxonomy" id="715784"/>
    <lineage>
        <taxon>Bacteria</taxon>
        <taxon>Bacillati</taxon>
        <taxon>Actinomycetota</taxon>
        <taxon>Actinomycetes</taxon>
        <taxon>Propionibacteriales</taxon>
        <taxon>Nocardioidaceae</taxon>
        <taxon>Nocardioides</taxon>
    </lineage>
</organism>
<sequence>MSIPQVAAAPAGTTGTTGTTESSDTEQDAPGDDAKTARHLSVVGEMMGLVAPDTDAAAPILGRDRELAHLAEQIGLDDEPRSRAVLLAGDAGVGKTRVLGELIARAESAGWRTAVGHCLDFGDSALPYLPFSELFGRLERSDAEATRHLTEQHPALLHLQPGRRMLSGAAASPGEGLDRGDLFESVHGALDELAADTPLLVVVEDAHWADRSTRDLLSFLFSRPFRNPVAVVVSYRSDDLHRRHPLRTTVAEWVRVPGVVRVALPPLADADVRRLVRTLHGGELSQADLLTIVTRAEGNAFFAEELVAAELGAHGLPDDLADLLLVRLDRLDDDGRRVVRAASVAGRRVPHAMLSVVLDLDPDTFERAVRAAVESHVLVRVGADGYAFRHALLAEAVYDDLLPGERVRLHAAYAEAIGSQAVDGTAAELARHARAAHDLDTALRASIEAGDDAMSVGGPDEAAQHYEAALELLSDPRRALPEDVDTISLVMRTSDAVIASGHPQRAQKLVRDQLSRLPGDAPAHHRARLLMAWAGATLLTEDDEQALDATTEAMALVDDEPSPLRGKLLAVHARAQLAHGRDEDAAQFATEALGLAQKLDLAMVVADATTTLAGVDQRVGDPDAALRALEGIVSRARATRDTATEMRSQFLIGHLHHERADLPAAAESFRAGDQVARTAGRPWAPYGFDSRLFEALTHYQRGAWDDALAAADRVSTPGPPVAEALLDAVRMTVAAGRGEPDGRLMHDRLRPHWEKDGMIPVLTVPAAIDAHGDAGDLDAAIAVHDEGVAALSAMWSEHFQARIRFVAVLLGQLASAAPRLSAAERAALVDRLPPLLGAVEGARQRVKKRKRPFGPEGNAWLARAHAEHLRLRWLADVEPPAEDDLVAAWQAAVDAFDLMGNAFETARSQARLAAVLRAAGRSDEARPLVDAARATAERLDAEPLLTELRGAGGPRARAESPSELTAREAEILSLVAEGRSNGEIGRQLFISAKTVSVHVSNILAKLGAAGRTEAAAIARRDGLLP</sequence>
<dbReference type="Gene3D" id="1.25.40.10">
    <property type="entry name" value="Tetratricopeptide repeat domain"/>
    <property type="match status" value="1"/>
</dbReference>
<keyword evidence="6" id="KW-1185">Reference proteome</keyword>
<dbReference type="AlphaFoldDB" id="A0A4Q5IXA4"/>
<evidence type="ECO:0000259" key="4">
    <source>
        <dbReference type="PROSITE" id="PS50043"/>
    </source>
</evidence>
<accession>A0A4Q5IXA4</accession>
<protein>
    <submittedName>
        <fullName evidence="5">Helix-turn-helix transcriptional regulator</fullName>
    </submittedName>
</protein>
<dbReference type="SUPFAM" id="SSF52540">
    <property type="entry name" value="P-loop containing nucleoside triphosphate hydrolases"/>
    <property type="match status" value="1"/>
</dbReference>
<dbReference type="GO" id="GO:0005737">
    <property type="term" value="C:cytoplasm"/>
    <property type="evidence" value="ECO:0007669"/>
    <property type="project" value="TreeGrafter"/>
</dbReference>
<dbReference type="PRINTS" id="PR00038">
    <property type="entry name" value="HTHLUXR"/>
</dbReference>
<dbReference type="PROSITE" id="PS50043">
    <property type="entry name" value="HTH_LUXR_2"/>
    <property type="match status" value="1"/>
</dbReference>
<feature type="compositionally biased region" description="Low complexity" evidence="3">
    <location>
        <begin position="7"/>
        <end position="20"/>
    </location>
</feature>
<dbReference type="PANTHER" id="PTHR16305:SF35">
    <property type="entry name" value="TRANSCRIPTIONAL ACTIVATOR DOMAIN"/>
    <property type="match status" value="1"/>
</dbReference>
<dbReference type="GO" id="GO:0003677">
    <property type="term" value="F:DNA binding"/>
    <property type="evidence" value="ECO:0007669"/>
    <property type="project" value="InterPro"/>
</dbReference>
<dbReference type="InterPro" id="IPR011990">
    <property type="entry name" value="TPR-like_helical_dom_sf"/>
</dbReference>
<dbReference type="SUPFAM" id="SSF48452">
    <property type="entry name" value="TPR-like"/>
    <property type="match status" value="2"/>
</dbReference>